<feature type="compositionally biased region" description="Basic and acidic residues" evidence="1">
    <location>
        <begin position="135"/>
        <end position="144"/>
    </location>
</feature>
<dbReference type="Proteomes" id="UP001153269">
    <property type="component" value="Unassembled WGS sequence"/>
</dbReference>
<evidence type="ECO:0000313" key="2">
    <source>
        <dbReference type="EMBL" id="CAB1445586.1"/>
    </source>
</evidence>
<dbReference type="EMBL" id="CADEAL010003713">
    <property type="protein sequence ID" value="CAB1445586.1"/>
    <property type="molecule type" value="Genomic_DNA"/>
</dbReference>
<reference evidence="2" key="1">
    <citation type="submission" date="2020-03" db="EMBL/GenBank/DDBJ databases">
        <authorList>
            <person name="Weist P."/>
        </authorList>
    </citation>
    <scope>NUCLEOTIDE SEQUENCE</scope>
</reference>
<keyword evidence="3" id="KW-1185">Reference proteome</keyword>
<evidence type="ECO:0000313" key="3">
    <source>
        <dbReference type="Proteomes" id="UP001153269"/>
    </source>
</evidence>
<evidence type="ECO:0000256" key="1">
    <source>
        <dbReference type="SAM" id="MobiDB-lite"/>
    </source>
</evidence>
<proteinExistence type="predicted"/>
<protein>
    <submittedName>
        <fullName evidence="2">Uncharacterized protein</fullName>
    </submittedName>
</protein>
<comment type="caution">
    <text evidence="2">The sequence shown here is derived from an EMBL/GenBank/DDBJ whole genome shotgun (WGS) entry which is preliminary data.</text>
</comment>
<dbReference type="AlphaFoldDB" id="A0A9N7YV59"/>
<feature type="region of interest" description="Disordered" evidence="1">
    <location>
        <begin position="135"/>
        <end position="157"/>
    </location>
</feature>
<gene>
    <name evidence="2" type="ORF">PLEPLA_LOCUS33317</name>
</gene>
<accession>A0A9N7YV59</accession>
<sequence>MRRRRRRVWGGTGLEICVHTLLNDLLSCILHGRSTMRDPPRSRIAVYAASYAPPLPMLPGATVPYSGLSTETLLSINAYFKPNACVQTPCAMSRPSHPLSRILNLSEGRSFENKGGETKGVLKIEMRWLSKKLTAETEQKAERERKKKRRGRERERERVLENKAIPLSPRRGHMLPAGQLPVSLWGLGVSFLLVATCQSIDTWESAGGEWLVGRGGGTSVSEVQSVDEKSKSEVAKLWSLPHTMLTVQN</sequence>
<organism evidence="2 3">
    <name type="scientific">Pleuronectes platessa</name>
    <name type="common">European plaice</name>
    <dbReference type="NCBI Taxonomy" id="8262"/>
    <lineage>
        <taxon>Eukaryota</taxon>
        <taxon>Metazoa</taxon>
        <taxon>Chordata</taxon>
        <taxon>Craniata</taxon>
        <taxon>Vertebrata</taxon>
        <taxon>Euteleostomi</taxon>
        <taxon>Actinopterygii</taxon>
        <taxon>Neopterygii</taxon>
        <taxon>Teleostei</taxon>
        <taxon>Neoteleostei</taxon>
        <taxon>Acanthomorphata</taxon>
        <taxon>Carangaria</taxon>
        <taxon>Pleuronectiformes</taxon>
        <taxon>Pleuronectoidei</taxon>
        <taxon>Pleuronectidae</taxon>
        <taxon>Pleuronectes</taxon>
    </lineage>
</organism>
<name>A0A9N7YV59_PLEPL</name>